<evidence type="ECO:0000313" key="3">
    <source>
        <dbReference type="Proteomes" id="UP001231189"/>
    </source>
</evidence>
<dbReference type="PANTHER" id="PTHR22765:SF271">
    <property type="entry name" value="OS02G0727700 PROTEIN"/>
    <property type="match status" value="1"/>
</dbReference>
<keyword evidence="3" id="KW-1185">Reference proteome</keyword>
<sequence>MASGSATSRSGSRSPPAGGMASSRPPRCAANSLGSLLLDDDDGVGVDTYFLDNDEDALFGQLAAEAEHDPPAKGGRAAARDAVEGLPTVAVAESGGAAQCAVCKDGIEAGEAARRLPCVHLYHGA</sequence>
<evidence type="ECO:0000313" key="2">
    <source>
        <dbReference type="EMBL" id="KAK1604693.1"/>
    </source>
</evidence>
<dbReference type="Gene3D" id="3.30.40.10">
    <property type="entry name" value="Zinc/RING finger domain, C3HC4 (zinc finger)"/>
    <property type="match status" value="1"/>
</dbReference>
<dbReference type="GO" id="GO:0006511">
    <property type="term" value="P:ubiquitin-dependent protein catabolic process"/>
    <property type="evidence" value="ECO:0007669"/>
    <property type="project" value="TreeGrafter"/>
</dbReference>
<dbReference type="GO" id="GO:0061630">
    <property type="term" value="F:ubiquitin protein ligase activity"/>
    <property type="evidence" value="ECO:0007669"/>
    <property type="project" value="TreeGrafter"/>
</dbReference>
<organism evidence="2 3">
    <name type="scientific">Lolium multiflorum</name>
    <name type="common">Italian ryegrass</name>
    <name type="synonym">Lolium perenne subsp. multiflorum</name>
    <dbReference type="NCBI Taxonomy" id="4521"/>
    <lineage>
        <taxon>Eukaryota</taxon>
        <taxon>Viridiplantae</taxon>
        <taxon>Streptophyta</taxon>
        <taxon>Embryophyta</taxon>
        <taxon>Tracheophyta</taxon>
        <taxon>Spermatophyta</taxon>
        <taxon>Magnoliopsida</taxon>
        <taxon>Liliopsida</taxon>
        <taxon>Poales</taxon>
        <taxon>Poaceae</taxon>
        <taxon>BOP clade</taxon>
        <taxon>Pooideae</taxon>
        <taxon>Poodae</taxon>
        <taxon>Poeae</taxon>
        <taxon>Poeae Chloroplast Group 2 (Poeae type)</taxon>
        <taxon>Loliodinae</taxon>
        <taxon>Loliinae</taxon>
        <taxon>Lolium</taxon>
    </lineage>
</organism>
<dbReference type="SUPFAM" id="SSF57850">
    <property type="entry name" value="RING/U-box"/>
    <property type="match status" value="1"/>
</dbReference>
<dbReference type="InterPro" id="IPR051826">
    <property type="entry name" value="E3_ubiquitin-ligase_domain"/>
</dbReference>
<proteinExistence type="predicted"/>
<protein>
    <recommendedName>
        <fullName evidence="4">RING-type domain-containing protein</fullName>
    </recommendedName>
</protein>
<comment type="caution">
    <text evidence="2">The sequence shown here is derived from an EMBL/GenBank/DDBJ whole genome shotgun (WGS) entry which is preliminary data.</text>
</comment>
<reference evidence="2" key="1">
    <citation type="submission" date="2023-07" db="EMBL/GenBank/DDBJ databases">
        <title>A chromosome-level genome assembly of Lolium multiflorum.</title>
        <authorList>
            <person name="Chen Y."/>
            <person name="Copetti D."/>
            <person name="Kolliker R."/>
            <person name="Studer B."/>
        </authorList>
    </citation>
    <scope>NUCLEOTIDE SEQUENCE</scope>
    <source>
        <strain evidence="2">02402/16</strain>
        <tissue evidence="2">Leaf</tissue>
    </source>
</reference>
<evidence type="ECO:0000256" key="1">
    <source>
        <dbReference type="SAM" id="MobiDB-lite"/>
    </source>
</evidence>
<dbReference type="PANTHER" id="PTHR22765">
    <property type="entry name" value="RING FINGER AND PROTEASE ASSOCIATED DOMAIN-CONTAINING"/>
    <property type="match status" value="1"/>
</dbReference>
<feature type="region of interest" description="Disordered" evidence="1">
    <location>
        <begin position="1"/>
        <end position="27"/>
    </location>
</feature>
<gene>
    <name evidence="2" type="ORF">QYE76_028366</name>
</gene>
<accession>A0AAD8QPE4</accession>
<dbReference type="Proteomes" id="UP001231189">
    <property type="component" value="Unassembled WGS sequence"/>
</dbReference>
<dbReference type="EMBL" id="JAUUTY010000007">
    <property type="protein sequence ID" value="KAK1604693.1"/>
    <property type="molecule type" value="Genomic_DNA"/>
</dbReference>
<dbReference type="InterPro" id="IPR013083">
    <property type="entry name" value="Znf_RING/FYVE/PHD"/>
</dbReference>
<dbReference type="AlphaFoldDB" id="A0AAD8QPE4"/>
<name>A0AAD8QPE4_LOLMU</name>
<feature type="compositionally biased region" description="Low complexity" evidence="1">
    <location>
        <begin position="1"/>
        <end position="23"/>
    </location>
</feature>
<evidence type="ECO:0008006" key="4">
    <source>
        <dbReference type="Google" id="ProtNLM"/>
    </source>
</evidence>